<accession>A0A9P7FWC5</accession>
<evidence type="ECO:0008006" key="4">
    <source>
        <dbReference type="Google" id="ProtNLM"/>
    </source>
</evidence>
<name>A0A9P7FWC5_9AGAR</name>
<reference evidence="2" key="2">
    <citation type="submission" date="2021-10" db="EMBL/GenBank/DDBJ databases">
        <title>Phylogenomics reveals ancestral predisposition of the termite-cultivated fungus Termitomyces towards a domesticated lifestyle.</title>
        <authorList>
            <person name="Auxier B."/>
            <person name="Grum-Grzhimaylo A."/>
            <person name="Cardenas M.E."/>
            <person name="Lodge J.D."/>
            <person name="Laessoe T."/>
            <person name="Pedersen O."/>
            <person name="Smith M.E."/>
            <person name="Kuyper T.W."/>
            <person name="Franco-Molano E.A."/>
            <person name="Baroni T.J."/>
            <person name="Aanen D.K."/>
        </authorList>
    </citation>
    <scope>NUCLEOTIDE SEQUENCE</scope>
    <source>
        <strain evidence="2">D49</strain>
    </source>
</reference>
<feature type="transmembrane region" description="Helical" evidence="1">
    <location>
        <begin position="140"/>
        <end position="161"/>
    </location>
</feature>
<feature type="transmembrane region" description="Helical" evidence="1">
    <location>
        <begin position="40"/>
        <end position="60"/>
    </location>
</feature>
<evidence type="ECO:0000313" key="2">
    <source>
        <dbReference type="EMBL" id="KAG5636012.1"/>
    </source>
</evidence>
<comment type="caution">
    <text evidence="2">The sequence shown here is derived from an EMBL/GenBank/DDBJ whole genome shotgun (WGS) entry which is preliminary data.</text>
</comment>
<dbReference type="OrthoDB" id="419616at2759"/>
<keyword evidence="3" id="KW-1185">Reference proteome</keyword>
<dbReference type="Gene3D" id="1.20.1250.20">
    <property type="entry name" value="MFS general substrate transporter like domains"/>
    <property type="match status" value="1"/>
</dbReference>
<feature type="transmembrane region" description="Helical" evidence="1">
    <location>
        <begin position="72"/>
        <end position="93"/>
    </location>
</feature>
<sequence>MSVSNYVSLAFLNISLNALLPLFLAMPIEIGGLGFKPATIGYIMGSYGAFCGLFQACYFAKIIRCLGERKTFVLGISTFCPIFLLFPLMNISAKAVASAPSKRSLGATNGLSQTTVSIARAIGPALATSLFSASVQYNILAGYGVYVMLFVLSCFAILLALHLPENMWEEKDDDTTH</sequence>
<protein>
    <recommendedName>
        <fullName evidence="4">Major facilitator superfamily (MFS) profile domain-containing protein</fullName>
    </recommendedName>
</protein>
<proteinExistence type="predicted"/>
<dbReference type="Proteomes" id="UP000717328">
    <property type="component" value="Unassembled WGS sequence"/>
</dbReference>
<keyword evidence="1" id="KW-1133">Transmembrane helix</keyword>
<dbReference type="InterPro" id="IPR036259">
    <property type="entry name" value="MFS_trans_sf"/>
</dbReference>
<keyword evidence="1" id="KW-0472">Membrane</keyword>
<dbReference type="AlphaFoldDB" id="A0A9P7FWC5"/>
<gene>
    <name evidence="2" type="ORF">H0H81_009392</name>
</gene>
<feature type="transmembrane region" description="Helical" evidence="1">
    <location>
        <begin position="7"/>
        <end position="28"/>
    </location>
</feature>
<organism evidence="2 3">
    <name type="scientific">Sphagnurus paluster</name>
    <dbReference type="NCBI Taxonomy" id="117069"/>
    <lineage>
        <taxon>Eukaryota</taxon>
        <taxon>Fungi</taxon>
        <taxon>Dikarya</taxon>
        <taxon>Basidiomycota</taxon>
        <taxon>Agaricomycotina</taxon>
        <taxon>Agaricomycetes</taxon>
        <taxon>Agaricomycetidae</taxon>
        <taxon>Agaricales</taxon>
        <taxon>Tricholomatineae</taxon>
        <taxon>Lyophyllaceae</taxon>
        <taxon>Sphagnurus</taxon>
    </lineage>
</organism>
<evidence type="ECO:0000313" key="3">
    <source>
        <dbReference type="Proteomes" id="UP000717328"/>
    </source>
</evidence>
<dbReference type="SUPFAM" id="SSF103473">
    <property type="entry name" value="MFS general substrate transporter"/>
    <property type="match status" value="1"/>
</dbReference>
<evidence type="ECO:0000256" key="1">
    <source>
        <dbReference type="SAM" id="Phobius"/>
    </source>
</evidence>
<reference evidence="2" key="1">
    <citation type="submission" date="2021-02" db="EMBL/GenBank/DDBJ databases">
        <authorList>
            <person name="Nieuwenhuis M."/>
            <person name="Van De Peppel L.J.J."/>
        </authorList>
    </citation>
    <scope>NUCLEOTIDE SEQUENCE</scope>
    <source>
        <strain evidence="2">D49</strain>
    </source>
</reference>
<dbReference type="EMBL" id="JABCKI010005988">
    <property type="protein sequence ID" value="KAG5636012.1"/>
    <property type="molecule type" value="Genomic_DNA"/>
</dbReference>
<keyword evidence="1" id="KW-0812">Transmembrane</keyword>